<feature type="chain" id="PRO_5027932085" evidence="1">
    <location>
        <begin position="20"/>
        <end position="208"/>
    </location>
</feature>
<protein>
    <submittedName>
        <fullName evidence="3">Uncharacterized protein LOC117647340</fullName>
    </submittedName>
</protein>
<sequence>MLRALLLAVLLWGGPPGRRQGSYSASAAKWINSFAGPFIPVVGQFTDCLDKKSEDLVKLNVKVSQHRNRQIDSQTQLQKITGNVTVAVPIGNKGWMYMKGASRSNNQWKENAHVLKFSNGICRAMAENLPDFLRQIYKIDPDKARHSACVIPPGVYLADETPVNFTVPRLPVFQYGTWRTEIGFVLGTEAKPRNIMCFMTDIYTVPKL</sequence>
<dbReference type="AlphaFoldDB" id="A0A6P8ZPZ3"/>
<dbReference type="RefSeq" id="XP_034244954.1">
    <property type="nucleotide sequence ID" value="XM_034389063.1"/>
</dbReference>
<organism evidence="3">
    <name type="scientific">Thrips palmi</name>
    <name type="common">Melon thrips</name>
    <dbReference type="NCBI Taxonomy" id="161013"/>
    <lineage>
        <taxon>Eukaryota</taxon>
        <taxon>Metazoa</taxon>
        <taxon>Ecdysozoa</taxon>
        <taxon>Arthropoda</taxon>
        <taxon>Hexapoda</taxon>
        <taxon>Insecta</taxon>
        <taxon>Pterygota</taxon>
        <taxon>Neoptera</taxon>
        <taxon>Paraneoptera</taxon>
        <taxon>Thysanoptera</taxon>
        <taxon>Terebrantia</taxon>
        <taxon>Thripoidea</taxon>
        <taxon>Thripidae</taxon>
        <taxon>Thrips</taxon>
    </lineage>
</organism>
<keyword evidence="1" id="KW-0732">Signal</keyword>
<feature type="signal peptide" evidence="1">
    <location>
        <begin position="1"/>
        <end position="19"/>
    </location>
</feature>
<evidence type="ECO:0000313" key="2">
    <source>
        <dbReference type="Proteomes" id="UP000515158"/>
    </source>
</evidence>
<dbReference type="Proteomes" id="UP000515158">
    <property type="component" value="Unplaced"/>
</dbReference>
<proteinExistence type="predicted"/>
<dbReference type="KEGG" id="tpal:117647340"/>
<reference evidence="3" key="1">
    <citation type="submission" date="2025-08" db="UniProtKB">
        <authorList>
            <consortium name="RefSeq"/>
        </authorList>
    </citation>
    <scope>IDENTIFICATION</scope>
    <source>
        <tissue evidence="3">Total insect</tissue>
    </source>
</reference>
<keyword evidence="2" id="KW-1185">Reference proteome</keyword>
<gene>
    <name evidence="3" type="primary">LOC117647340</name>
</gene>
<dbReference type="InParanoid" id="A0A6P8ZPZ3"/>
<dbReference type="GeneID" id="117647340"/>
<accession>A0A6P8ZPZ3</accession>
<name>A0A6P8ZPZ3_THRPL</name>
<evidence type="ECO:0000256" key="1">
    <source>
        <dbReference type="SAM" id="SignalP"/>
    </source>
</evidence>
<evidence type="ECO:0000313" key="3">
    <source>
        <dbReference type="RefSeq" id="XP_034244954.1"/>
    </source>
</evidence>